<comment type="similarity">
    <text evidence="1">Belongs to the PrpD family.</text>
</comment>
<dbReference type="InterPro" id="IPR005656">
    <property type="entry name" value="MmgE_PrpD"/>
</dbReference>
<keyword evidence="5" id="KW-1185">Reference proteome</keyword>
<dbReference type="SUPFAM" id="SSF103378">
    <property type="entry name" value="2-methylcitrate dehydratase PrpD"/>
    <property type="match status" value="1"/>
</dbReference>
<evidence type="ECO:0000313" key="4">
    <source>
        <dbReference type="EMBL" id="GGF53121.1"/>
    </source>
</evidence>
<evidence type="ECO:0000259" key="3">
    <source>
        <dbReference type="Pfam" id="PF19305"/>
    </source>
</evidence>
<dbReference type="InterPro" id="IPR042188">
    <property type="entry name" value="MmgE/PrpD_sf_2"/>
</dbReference>
<reference evidence="4" key="1">
    <citation type="journal article" date="2014" name="Int. J. Syst. Evol. Microbiol.">
        <title>Complete genome sequence of Corynebacterium casei LMG S-19264T (=DSM 44701T), isolated from a smear-ripened cheese.</title>
        <authorList>
            <consortium name="US DOE Joint Genome Institute (JGI-PGF)"/>
            <person name="Walter F."/>
            <person name="Albersmeier A."/>
            <person name="Kalinowski J."/>
            <person name="Ruckert C."/>
        </authorList>
    </citation>
    <scope>NUCLEOTIDE SEQUENCE</scope>
    <source>
        <strain evidence="4">CGMCC 1.16067</strain>
    </source>
</reference>
<dbReference type="InterPro" id="IPR045337">
    <property type="entry name" value="MmgE_PrpD_C"/>
</dbReference>
<gene>
    <name evidence="4" type="ORF">GCM10011519_28810</name>
</gene>
<dbReference type="InterPro" id="IPR045336">
    <property type="entry name" value="MmgE_PrpD_N"/>
</dbReference>
<dbReference type="InterPro" id="IPR042183">
    <property type="entry name" value="MmgE/PrpD_sf_1"/>
</dbReference>
<feature type="domain" description="MmgE/PrpD C-terminal" evidence="3">
    <location>
        <begin position="269"/>
        <end position="431"/>
    </location>
</feature>
<proteinExistence type="inferred from homology"/>
<evidence type="ECO:0000313" key="5">
    <source>
        <dbReference type="Proteomes" id="UP000649179"/>
    </source>
</evidence>
<dbReference type="EMBL" id="BMKQ01000001">
    <property type="protein sequence ID" value="GGF53121.1"/>
    <property type="molecule type" value="Genomic_DNA"/>
</dbReference>
<dbReference type="InterPro" id="IPR036148">
    <property type="entry name" value="MmgE/PrpD_sf"/>
</dbReference>
<dbReference type="Gene3D" id="3.30.1330.120">
    <property type="entry name" value="2-methylcitrate dehydratase PrpD"/>
    <property type="match status" value="1"/>
</dbReference>
<dbReference type="Pfam" id="PF03972">
    <property type="entry name" value="MmgE_PrpD_N"/>
    <property type="match status" value="1"/>
</dbReference>
<dbReference type="GO" id="GO:0016829">
    <property type="term" value="F:lyase activity"/>
    <property type="evidence" value="ECO:0007669"/>
    <property type="project" value="InterPro"/>
</dbReference>
<dbReference type="PANTHER" id="PTHR16943:SF8">
    <property type="entry name" value="2-METHYLCITRATE DEHYDRATASE"/>
    <property type="match status" value="1"/>
</dbReference>
<feature type="domain" description="MmgE/PrpD N-terminal" evidence="2">
    <location>
        <begin position="6"/>
        <end position="245"/>
    </location>
</feature>
<organism evidence="4 5">
    <name type="scientific">Marmoricola endophyticus</name>
    <dbReference type="NCBI Taxonomy" id="2040280"/>
    <lineage>
        <taxon>Bacteria</taxon>
        <taxon>Bacillati</taxon>
        <taxon>Actinomycetota</taxon>
        <taxon>Actinomycetes</taxon>
        <taxon>Propionibacteriales</taxon>
        <taxon>Nocardioidaceae</taxon>
        <taxon>Marmoricola</taxon>
    </lineage>
</organism>
<protein>
    <submittedName>
        <fullName evidence="4">2-methylcitrate dehydratase</fullName>
    </submittedName>
</protein>
<sequence length="464" mass="47963">MTLSTRIADFSSTLTVAQLPDDVRAAAGMHALDTVGCGVAAVGLGEADFVQHAAEESHAPGSSSAIGSSLPMSAEDAALVGGVRCHALDYDDTHAAAVTHVSTAVVPAALAAAEEIGASGADVLAALVAGSEVSIRVGTAGAGEFHDRGFHPTGVVGIFGATVAAARVHGLSARMTAHALGLAGSMAGGVLEFLSDGSQTKPLHAGWAARAALSAVRMARHGATGPATVLEGSRGFYATYLHGVDTDATGEIADLGERWETPRIAYKPYAACHFTHAPVDALAALVRREGLGAEDVESIVVYAEPTGVPVVLEPAADKLTPRTAYDAKFSLPYCLAHQLVHGGLPVASFTAPAIADPAVLAITPRVSYEERRYSDRPGSFGGGVRVSLTDGRVLEHELQHQRGGTEFPMTDDEVRAKYRDNASLGLGEEQVDTLDRLLTGLAEAPDLSSYAVVREARPRVEARV</sequence>
<comment type="caution">
    <text evidence="4">The sequence shown here is derived from an EMBL/GenBank/DDBJ whole genome shotgun (WGS) entry which is preliminary data.</text>
</comment>
<accession>A0A917BPR7</accession>
<dbReference type="RefSeq" id="WP_188780397.1">
    <property type="nucleotide sequence ID" value="NZ_BMKQ01000001.1"/>
</dbReference>
<name>A0A917BPR7_9ACTN</name>
<dbReference type="PANTHER" id="PTHR16943">
    <property type="entry name" value="2-METHYLCITRATE DEHYDRATASE-RELATED"/>
    <property type="match status" value="1"/>
</dbReference>
<evidence type="ECO:0000259" key="2">
    <source>
        <dbReference type="Pfam" id="PF03972"/>
    </source>
</evidence>
<reference evidence="4" key="2">
    <citation type="submission" date="2020-09" db="EMBL/GenBank/DDBJ databases">
        <authorList>
            <person name="Sun Q."/>
            <person name="Zhou Y."/>
        </authorList>
    </citation>
    <scope>NUCLEOTIDE SEQUENCE</scope>
    <source>
        <strain evidence="4">CGMCC 1.16067</strain>
    </source>
</reference>
<dbReference type="Gene3D" id="1.10.4100.10">
    <property type="entry name" value="2-methylcitrate dehydratase PrpD"/>
    <property type="match status" value="1"/>
</dbReference>
<dbReference type="AlphaFoldDB" id="A0A917BPR7"/>
<dbReference type="Pfam" id="PF19305">
    <property type="entry name" value="MmgE_PrpD_C"/>
    <property type="match status" value="1"/>
</dbReference>
<evidence type="ECO:0000256" key="1">
    <source>
        <dbReference type="ARBA" id="ARBA00006174"/>
    </source>
</evidence>
<dbReference type="Proteomes" id="UP000649179">
    <property type="component" value="Unassembled WGS sequence"/>
</dbReference>